<organism evidence="2 3">
    <name type="scientific">Effusibacillus dendaii</name>
    <dbReference type="NCBI Taxonomy" id="2743772"/>
    <lineage>
        <taxon>Bacteria</taxon>
        <taxon>Bacillati</taxon>
        <taxon>Bacillota</taxon>
        <taxon>Bacilli</taxon>
        <taxon>Bacillales</taxon>
        <taxon>Alicyclobacillaceae</taxon>
        <taxon>Effusibacillus</taxon>
    </lineage>
</organism>
<proteinExistence type="inferred from homology"/>
<dbReference type="Proteomes" id="UP000593802">
    <property type="component" value="Chromosome"/>
</dbReference>
<dbReference type="RefSeq" id="WP_200759485.1">
    <property type="nucleotide sequence ID" value="NZ_AP023366.1"/>
</dbReference>
<dbReference type="Pfam" id="PF05389">
    <property type="entry name" value="MecA"/>
    <property type="match status" value="1"/>
</dbReference>
<sequence>MLVERLGKNKVRIFISYEDLEERGIDRDEIWQNGRKVQELFWDMMERAYLEVGFEVMGPIAVEAFTMPTEGVAVIVTQVPAIPEEADKSKDEADEDEEPVILVDQADGVLFVFDDFENVLSAAKAVHAWLDISASLYHYKDRYYLYVSDGQLEQTDTDSLWSIFHEYGNLAVTTKAVLDEYGKLIVADRAIETLLQYFN</sequence>
<dbReference type="PANTHER" id="PTHR39161">
    <property type="entry name" value="ADAPTER PROTEIN MECA"/>
    <property type="match status" value="1"/>
</dbReference>
<dbReference type="InterPro" id="IPR008681">
    <property type="entry name" value="Neg-reg_MecA"/>
</dbReference>
<dbReference type="InterPro" id="IPR038471">
    <property type="entry name" value="MecA_C_sf"/>
</dbReference>
<dbReference type="PANTHER" id="PTHR39161:SF2">
    <property type="entry name" value="ADAPTER PROTEIN MECA 2"/>
    <property type="match status" value="1"/>
</dbReference>
<comment type="similarity">
    <text evidence="1">Belongs to the MecA family.</text>
</comment>
<evidence type="ECO:0000256" key="1">
    <source>
        <dbReference type="ARBA" id="ARBA00005397"/>
    </source>
</evidence>
<name>A0A7I8D8L7_9BACL</name>
<keyword evidence="3" id="KW-1185">Reference proteome</keyword>
<reference evidence="2 3" key="1">
    <citation type="submission" date="2020-08" db="EMBL/GenBank/DDBJ databases">
        <title>Complete Genome Sequence of Effusibacillus dendaii Strain skT53, Isolated from Farmland soil.</title>
        <authorList>
            <person name="Konishi T."/>
            <person name="Kawasaki H."/>
        </authorList>
    </citation>
    <scope>NUCLEOTIDE SEQUENCE [LARGE SCALE GENOMIC DNA]</scope>
    <source>
        <strain evidence="3">skT53</strain>
    </source>
</reference>
<gene>
    <name evidence="2" type="primary">mecB</name>
    <name evidence="2" type="ORF">skT53_03340</name>
</gene>
<evidence type="ECO:0000313" key="2">
    <source>
        <dbReference type="EMBL" id="BCJ85349.1"/>
    </source>
</evidence>
<dbReference type="EMBL" id="AP023366">
    <property type="protein sequence ID" value="BCJ85349.1"/>
    <property type="molecule type" value="Genomic_DNA"/>
</dbReference>
<dbReference type="KEGG" id="eff:skT53_03340"/>
<dbReference type="AlphaFoldDB" id="A0A7I8D8L7"/>
<accession>A0A7I8D8L7</accession>
<protein>
    <submittedName>
        <fullName evidence="2">Adapter protein MecA 2</fullName>
    </submittedName>
</protein>
<evidence type="ECO:0000313" key="3">
    <source>
        <dbReference type="Proteomes" id="UP000593802"/>
    </source>
</evidence>
<dbReference type="Gene3D" id="3.30.70.1950">
    <property type="match status" value="1"/>
</dbReference>
<dbReference type="PIRSF" id="PIRSF029008">
    <property type="entry name" value="MecA"/>
    <property type="match status" value="1"/>
</dbReference>